<feature type="compositionally biased region" description="Low complexity" evidence="1">
    <location>
        <begin position="147"/>
        <end position="156"/>
    </location>
</feature>
<reference evidence="2 3" key="1">
    <citation type="submission" date="2018-11" db="EMBL/GenBank/DDBJ databases">
        <authorList>
            <consortium name="Pathogen Informatics"/>
        </authorList>
    </citation>
    <scope>NUCLEOTIDE SEQUENCE [LARGE SCALE GENOMIC DNA]</scope>
</reference>
<feature type="compositionally biased region" description="Polar residues" evidence="1">
    <location>
        <begin position="94"/>
        <end position="105"/>
    </location>
</feature>
<dbReference type="AlphaFoldDB" id="A0A3P7PP61"/>
<protein>
    <submittedName>
        <fullName evidence="2">Uncharacterized protein</fullName>
    </submittedName>
</protein>
<organism evidence="2 3">
    <name type="scientific">Gongylonema pulchrum</name>
    <dbReference type="NCBI Taxonomy" id="637853"/>
    <lineage>
        <taxon>Eukaryota</taxon>
        <taxon>Metazoa</taxon>
        <taxon>Ecdysozoa</taxon>
        <taxon>Nematoda</taxon>
        <taxon>Chromadorea</taxon>
        <taxon>Rhabditida</taxon>
        <taxon>Spirurina</taxon>
        <taxon>Spiruromorpha</taxon>
        <taxon>Spiruroidea</taxon>
        <taxon>Gongylonematidae</taxon>
        <taxon>Gongylonema</taxon>
    </lineage>
</organism>
<evidence type="ECO:0000313" key="2">
    <source>
        <dbReference type="EMBL" id="VDN21722.1"/>
    </source>
</evidence>
<keyword evidence="3" id="KW-1185">Reference proteome</keyword>
<feature type="compositionally biased region" description="Basic and acidic residues" evidence="1">
    <location>
        <begin position="1"/>
        <end position="11"/>
    </location>
</feature>
<dbReference type="Proteomes" id="UP000271098">
    <property type="component" value="Unassembled WGS sequence"/>
</dbReference>
<feature type="region of interest" description="Disordered" evidence="1">
    <location>
        <begin position="1"/>
        <end position="53"/>
    </location>
</feature>
<proteinExistence type="predicted"/>
<feature type="region of interest" description="Disordered" evidence="1">
    <location>
        <begin position="130"/>
        <end position="156"/>
    </location>
</feature>
<sequence length="179" mass="20069">MLVPKRDKPIRDVYPAKNEYDADDTSNAIDDQEEENEHPRLLVDASDKEQKRHYSYGGASALSPALMLAALRSSDELFQRNSLIRNHSFVRLHSSPQCSSFSTEPPQKKPKIPMQESVNGDAICLNDRENSEELKQDSEDFPISDETTTATTATTTATTTRSRIWEFISSFLGTLGNSK</sequence>
<name>A0A3P7PP61_9BILA</name>
<evidence type="ECO:0000313" key="3">
    <source>
        <dbReference type="Proteomes" id="UP000271098"/>
    </source>
</evidence>
<feature type="compositionally biased region" description="Basic and acidic residues" evidence="1">
    <location>
        <begin position="37"/>
        <end position="52"/>
    </location>
</feature>
<evidence type="ECO:0000256" key="1">
    <source>
        <dbReference type="SAM" id="MobiDB-lite"/>
    </source>
</evidence>
<gene>
    <name evidence="2" type="ORF">GPUH_LOCUS13139</name>
</gene>
<feature type="region of interest" description="Disordered" evidence="1">
    <location>
        <begin position="94"/>
        <end position="115"/>
    </location>
</feature>
<accession>A0A3P7PP61</accession>
<dbReference type="EMBL" id="UYRT01079949">
    <property type="protein sequence ID" value="VDN21722.1"/>
    <property type="molecule type" value="Genomic_DNA"/>
</dbReference>